<organism evidence="1">
    <name type="scientific">Magallana gigas</name>
    <name type="common">Pacific oyster</name>
    <name type="synonym">Crassostrea gigas</name>
    <dbReference type="NCBI Taxonomy" id="29159"/>
    <lineage>
        <taxon>Eukaryota</taxon>
        <taxon>Metazoa</taxon>
        <taxon>Spiralia</taxon>
        <taxon>Lophotrochozoa</taxon>
        <taxon>Mollusca</taxon>
        <taxon>Bivalvia</taxon>
        <taxon>Autobranchia</taxon>
        <taxon>Pteriomorphia</taxon>
        <taxon>Ostreida</taxon>
        <taxon>Ostreoidea</taxon>
        <taxon>Ostreidae</taxon>
        <taxon>Magallana</taxon>
    </lineage>
</organism>
<reference evidence="1" key="1">
    <citation type="journal article" date="2012" name="Nature">
        <title>The oyster genome reveals stress adaptation and complexity of shell formation.</title>
        <authorList>
            <person name="Zhang G."/>
            <person name="Fang X."/>
            <person name="Guo X."/>
            <person name="Li L."/>
            <person name="Luo R."/>
            <person name="Xu F."/>
            <person name="Yang P."/>
            <person name="Zhang L."/>
            <person name="Wang X."/>
            <person name="Qi H."/>
            <person name="Xiong Z."/>
            <person name="Que H."/>
            <person name="Xie Y."/>
            <person name="Holland P.W."/>
            <person name="Paps J."/>
            <person name="Zhu Y."/>
            <person name="Wu F."/>
            <person name="Chen Y."/>
            <person name="Wang J."/>
            <person name="Peng C."/>
            <person name="Meng J."/>
            <person name="Yang L."/>
            <person name="Liu J."/>
            <person name="Wen B."/>
            <person name="Zhang N."/>
            <person name="Huang Z."/>
            <person name="Zhu Q."/>
            <person name="Feng Y."/>
            <person name="Mount A."/>
            <person name="Hedgecock D."/>
            <person name="Xu Z."/>
            <person name="Liu Y."/>
            <person name="Domazet-Loso T."/>
            <person name="Du Y."/>
            <person name="Sun X."/>
            <person name="Zhang S."/>
            <person name="Liu B."/>
            <person name="Cheng P."/>
            <person name="Jiang X."/>
            <person name="Li J."/>
            <person name="Fan D."/>
            <person name="Wang W."/>
            <person name="Fu W."/>
            <person name="Wang T."/>
            <person name="Wang B."/>
            <person name="Zhang J."/>
            <person name="Peng Z."/>
            <person name="Li Y."/>
            <person name="Li N."/>
            <person name="Wang J."/>
            <person name="Chen M."/>
            <person name="He Y."/>
            <person name="Tan F."/>
            <person name="Song X."/>
            <person name="Zheng Q."/>
            <person name="Huang R."/>
            <person name="Yang H."/>
            <person name="Du X."/>
            <person name="Chen L."/>
            <person name="Yang M."/>
            <person name="Gaffney P.M."/>
            <person name="Wang S."/>
            <person name="Luo L."/>
            <person name="She Z."/>
            <person name="Ming Y."/>
            <person name="Huang W."/>
            <person name="Zhang S."/>
            <person name="Huang B."/>
            <person name="Zhang Y."/>
            <person name="Qu T."/>
            <person name="Ni P."/>
            <person name="Miao G."/>
            <person name="Wang J."/>
            <person name="Wang Q."/>
            <person name="Steinberg C.E."/>
            <person name="Wang H."/>
            <person name="Li N."/>
            <person name="Qian L."/>
            <person name="Zhang G."/>
            <person name="Li Y."/>
            <person name="Yang H."/>
            <person name="Liu X."/>
            <person name="Wang J."/>
            <person name="Yin Y."/>
            <person name="Wang J."/>
        </authorList>
    </citation>
    <scope>NUCLEOTIDE SEQUENCE [LARGE SCALE GENOMIC DNA]</scope>
    <source>
        <strain evidence="1">05x7-T-G4-1.051#20</strain>
    </source>
</reference>
<dbReference type="EMBL" id="JH822461">
    <property type="protein sequence ID" value="EKC17611.1"/>
    <property type="molecule type" value="Genomic_DNA"/>
</dbReference>
<protein>
    <submittedName>
        <fullName evidence="1">Uncharacterized protein</fullName>
    </submittedName>
</protein>
<accession>K1Q8H2</accession>
<proteinExistence type="predicted"/>
<dbReference type="AlphaFoldDB" id="K1Q8H2"/>
<dbReference type="HOGENOM" id="CLU_2063709_0_0_1"/>
<evidence type="ECO:0000313" key="1">
    <source>
        <dbReference type="EMBL" id="EKC17611.1"/>
    </source>
</evidence>
<gene>
    <name evidence="1" type="ORF">CGI_10000473</name>
</gene>
<sequence length="119" mass="13208">MKSPLKASIKNDYMGFNGTNIVSLGWNFAHRQVKIKRGLMFSCCGVDSYNDFTGGVKWNTNYGGGLKAPITCCVTIPDSATPTCAVTPSDIYTKVSLRLFCEFEWKVDQRIQESLGGFY</sequence>
<name>K1Q8H2_MAGGI</name>
<dbReference type="InParanoid" id="K1Q8H2"/>